<evidence type="ECO:0000313" key="2">
    <source>
        <dbReference type="Proteomes" id="UP000682951"/>
    </source>
</evidence>
<comment type="caution">
    <text evidence="1">The sequence shown here is derived from an EMBL/GenBank/DDBJ whole genome shotgun (WGS) entry which is preliminary data.</text>
</comment>
<dbReference type="Proteomes" id="UP000682951">
    <property type="component" value="Unassembled WGS sequence"/>
</dbReference>
<dbReference type="EMBL" id="JAGSSW010000001">
    <property type="protein sequence ID" value="MBR8463054.1"/>
    <property type="molecule type" value="Genomic_DNA"/>
</dbReference>
<name>A0ABS5HFK8_9BACT</name>
<protein>
    <submittedName>
        <fullName evidence="1">Uncharacterized protein</fullName>
    </submittedName>
</protein>
<organism evidence="1 2">
    <name type="scientific">Campylobacter anatolicus</name>
    <dbReference type="NCBI Taxonomy" id="2829105"/>
    <lineage>
        <taxon>Bacteria</taxon>
        <taxon>Pseudomonadati</taxon>
        <taxon>Campylobacterota</taxon>
        <taxon>Epsilonproteobacteria</taxon>
        <taxon>Campylobacterales</taxon>
        <taxon>Campylobacteraceae</taxon>
        <taxon>Campylobacter</taxon>
    </lineage>
</organism>
<reference evidence="1 2" key="1">
    <citation type="submission" date="2021-04" db="EMBL/GenBank/DDBJ databases">
        <title>Molecular and phenotypic characterization and identification of bacterial isolates recovered from the Anatolian ground squirrels (Spermophilus xanthoprymnus) and which have the potential to form a new species in the Campylobacter genus.</title>
        <authorList>
            <person name="Aydin F."/>
            <person name="Abay S."/>
            <person name="Kayman T."/>
            <person name="Karakaya E."/>
            <person name="Mustak H.K."/>
            <person name="Mustak I.B."/>
            <person name="Bilgin N."/>
            <person name="Duzler A."/>
            <person name="Sahin O."/>
            <person name="Guran O."/>
            <person name="Saticioglu I.B."/>
        </authorList>
    </citation>
    <scope>NUCLEOTIDE SEQUENCE [LARGE SCALE GENOMIC DNA]</scope>
    <source>
        <strain evidence="2">faydin-G24</strain>
    </source>
</reference>
<evidence type="ECO:0000313" key="1">
    <source>
        <dbReference type="EMBL" id="MBR8463054.1"/>
    </source>
</evidence>
<dbReference type="RefSeq" id="WP_212140819.1">
    <property type="nucleotide sequence ID" value="NZ_JAGSSW010000001.1"/>
</dbReference>
<accession>A0ABS5HFK8</accession>
<proteinExistence type="predicted"/>
<keyword evidence="2" id="KW-1185">Reference proteome</keyword>
<sequence length="64" mass="7001">MSLGGAQSGMVDEPLTLLKQLTSIVGLNRSDQFIVAVSYSMRSDSGKVTQMRDKYNFKVRGNSS</sequence>
<gene>
    <name evidence="1" type="ORF">KDD93_00500</name>
</gene>